<dbReference type="PANTHER" id="PTHR11019">
    <property type="entry name" value="HTH-TYPE TRANSCRIPTIONAL REGULATOR NIMR"/>
    <property type="match status" value="1"/>
</dbReference>
<dbReference type="GO" id="GO:0003700">
    <property type="term" value="F:DNA-binding transcription factor activity"/>
    <property type="evidence" value="ECO:0007669"/>
    <property type="project" value="InterPro"/>
</dbReference>
<protein>
    <submittedName>
        <fullName evidence="4">Transcriptional regulator, AraC family</fullName>
    </submittedName>
</protein>
<accession>Q212B5</accession>
<keyword evidence="2" id="KW-0804">Transcription</keyword>
<dbReference type="EMBL" id="CP000301">
    <property type="protein sequence ID" value="ABD88771.1"/>
    <property type="molecule type" value="Genomic_DNA"/>
</dbReference>
<evidence type="ECO:0000256" key="2">
    <source>
        <dbReference type="ARBA" id="ARBA00023163"/>
    </source>
</evidence>
<evidence type="ECO:0000313" key="4">
    <source>
        <dbReference type="EMBL" id="ABD88771.1"/>
    </source>
</evidence>
<dbReference type="HOGENOM" id="CLU_000445_87_0_5"/>
<keyword evidence="1" id="KW-0805">Transcription regulation</keyword>
<dbReference type="InterPro" id="IPR018060">
    <property type="entry name" value="HTH_AraC"/>
</dbReference>
<dbReference type="Gene3D" id="1.10.10.60">
    <property type="entry name" value="Homeodomain-like"/>
    <property type="match status" value="1"/>
</dbReference>
<dbReference type="SMART" id="SM00342">
    <property type="entry name" value="HTH_ARAC"/>
    <property type="match status" value="1"/>
</dbReference>
<dbReference type="GO" id="GO:0043565">
    <property type="term" value="F:sequence-specific DNA binding"/>
    <property type="evidence" value="ECO:0007669"/>
    <property type="project" value="InterPro"/>
</dbReference>
<name>Q212B5_RHOPB</name>
<reference evidence="4" key="1">
    <citation type="submission" date="2006-03" db="EMBL/GenBank/DDBJ databases">
        <title>Complete sequence of Rhodopseudomonas palustris BisB18.</title>
        <authorList>
            <consortium name="US DOE Joint Genome Institute"/>
            <person name="Copeland A."/>
            <person name="Lucas S."/>
            <person name="Lapidus A."/>
            <person name="Barry K."/>
            <person name="Detter J.C."/>
            <person name="Glavina del Rio T."/>
            <person name="Hammon N."/>
            <person name="Israni S."/>
            <person name="Dalin E."/>
            <person name="Tice H."/>
            <person name="Pitluck S."/>
            <person name="Chain P."/>
            <person name="Malfatti S."/>
            <person name="Shin M."/>
            <person name="Vergez L."/>
            <person name="Schmutz J."/>
            <person name="Larimer F."/>
            <person name="Land M."/>
            <person name="Hauser L."/>
            <person name="Pelletier D.A."/>
            <person name="Kyrpides N."/>
            <person name="Anderson I."/>
            <person name="Oda Y."/>
            <person name="Harwood C.S."/>
            <person name="Richardson P."/>
        </authorList>
    </citation>
    <scope>NUCLEOTIDE SEQUENCE [LARGE SCALE GENOMIC DNA]</scope>
    <source>
        <strain evidence="4">BisB18</strain>
    </source>
</reference>
<dbReference type="PROSITE" id="PS01124">
    <property type="entry name" value="HTH_ARAC_FAMILY_2"/>
    <property type="match status" value="1"/>
</dbReference>
<dbReference type="eggNOG" id="COG2207">
    <property type="taxonomic scope" value="Bacteria"/>
</dbReference>
<dbReference type="AlphaFoldDB" id="Q212B5"/>
<dbReference type="KEGG" id="rpc:RPC_3229"/>
<dbReference type="InterPro" id="IPR009057">
    <property type="entry name" value="Homeodomain-like_sf"/>
</dbReference>
<dbReference type="InterPro" id="IPR011051">
    <property type="entry name" value="RmlC_Cupin_sf"/>
</dbReference>
<dbReference type="OrthoDB" id="9804543at2"/>
<dbReference type="SUPFAM" id="SSF51182">
    <property type="entry name" value="RmlC-like cupins"/>
    <property type="match status" value="1"/>
</dbReference>
<proteinExistence type="predicted"/>
<dbReference type="Pfam" id="PF12833">
    <property type="entry name" value="HTH_18"/>
    <property type="match status" value="1"/>
</dbReference>
<sequence length="268" mass="29077">MVLGQTPRLGAPSDAPLIDGLDGAAMRSALTKTLDVFTRGLHQHPHGELFLLRAGYLKAQSPNGRWLIPAGHLCWVPPFTEHGADTDSTQGVRIYLAPELCGVLPRDSCVMRNTALILAVIDRLTAPDRTAKVLTEPEKRLLGVLCDEIERARSTPILLPMPQDARLSRTAEKLLGSPNDQSDLDVFAAEAGMSRRSFTRNFKLDTGLSIGEWRQIARLMHGIDMLAAGKSVTETAFALGYDSISSFVALCQRHTGMSPKLLARAVAG</sequence>
<dbReference type="SUPFAM" id="SSF46689">
    <property type="entry name" value="Homeodomain-like"/>
    <property type="match status" value="2"/>
</dbReference>
<evidence type="ECO:0000256" key="1">
    <source>
        <dbReference type="ARBA" id="ARBA00023015"/>
    </source>
</evidence>
<dbReference type="STRING" id="316056.RPC_3229"/>
<gene>
    <name evidence="4" type="ordered locus">RPC_3229</name>
</gene>
<feature type="domain" description="HTH araC/xylS-type" evidence="3">
    <location>
        <begin position="165"/>
        <end position="265"/>
    </location>
</feature>
<dbReference type="PANTHER" id="PTHR11019:SF199">
    <property type="entry name" value="HTH-TYPE TRANSCRIPTIONAL REGULATOR NIMR"/>
    <property type="match status" value="1"/>
</dbReference>
<organism evidence="4">
    <name type="scientific">Rhodopseudomonas palustris (strain BisB18)</name>
    <dbReference type="NCBI Taxonomy" id="316056"/>
    <lineage>
        <taxon>Bacteria</taxon>
        <taxon>Pseudomonadati</taxon>
        <taxon>Pseudomonadota</taxon>
        <taxon>Alphaproteobacteria</taxon>
        <taxon>Hyphomicrobiales</taxon>
        <taxon>Nitrobacteraceae</taxon>
        <taxon>Rhodopseudomonas</taxon>
    </lineage>
</organism>
<evidence type="ECO:0000259" key="3">
    <source>
        <dbReference type="PROSITE" id="PS01124"/>
    </source>
</evidence>